<organism evidence="2 3">
    <name type="scientific">Penicillium subrubescens</name>
    <dbReference type="NCBI Taxonomy" id="1316194"/>
    <lineage>
        <taxon>Eukaryota</taxon>
        <taxon>Fungi</taxon>
        <taxon>Dikarya</taxon>
        <taxon>Ascomycota</taxon>
        <taxon>Pezizomycotina</taxon>
        <taxon>Eurotiomycetes</taxon>
        <taxon>Eurotiomycetidae</taxon>
        <taxon>Eurotiales</taxon>
        <taxon>Aspergillaceae</taxon>
        <taxon>Penicillium</taxon>
    </lineage>
</organism>
<name>A0A1Q5UFS6_9EURO</name>
<accession>A0A1Q5UFS6</accession>
<keyword evidence="3" id="KW-1185">Reference proteome</keyword>
<evidence type="ECO:0000256" key="1">
    <source>
        <dbReference type="SAM" id="MobiDB-lite"/>
    </source>
</evidence>
<comment type="caution">
    <text evidence="2">The sequence shown here is derived from an EMBL/GenBank/DDBJ whole genome shotgun (WGS) entry which is preliminary data.</text>
</comment>
<evidence type="ECO:0000313" key="2">
    <source>
        <dbReference type="EMBL" id="OKP11338.1"/>
    </source>
</evidence>
<reference evidence="2 3" key="1">
    <citation type="submission" date="2016-10" db="EMBL/GenBank/DDBJ databases">
        <title>Genome sequence of the ascomycete fungus Penicillium subrubescens.</title>
        <authorList>
            <person name="De Vries R.P."/>
            <person name="Peng M."/>
            <person name="Dilokpimol A."/>
            <person name="Hilden K."/>
            <person name="Makela M.R."/>
            <person name="Grigoriev I."/>
            <person name="Riley R."/>
            <person name="Granchi Z."/>
        </authorList>
    </citation>
    <scope>NUCLEOTIDE SEQUENCE [LARGE SCALE GENOMIC DNA]</scope>
    <source>
        <strain evidence="2 3">CBS 132785</strain>
    </source>
</reference>
<evidence type="ECO:0000313" key="3">
    <source>
        <dbReference type="Proteomes" id="UP000186955"/>
    </source>
</evidence>
<dbReference type="EMBL" id="MNBE01000286">
    <property type="protein sequence ID" value="OKP11338.1"/>
    <property type="molecule type" value="Genomic_DNA"/>
</dbReference>
<feature type="compositionally biased region" description="Polar residues" evidence="1">
    <location>
        <begin position="1"/>
        <end position="12"/>
    </location>
</feature>
<dbReference type="Proteomes" id="UP000186955">
    <property type="component" value="Unassembled WGS sequence"/>
</dbReference>
<gene>
    <name evidence="2" type="ORF">PENSUB_3175</name>
</gene>
<protein>
    <submittedName>
        <fullName evidence="2">Uncharacterized protein</fullName>
    </submittedName>
</protein>
<feature type="region of interest" description="Disordered" evidence="1">
    <location>
        <begin position="1"/>
        <end position="22"/>
    </location>
</feature>
<sequence length="96" mass="10632">MESSPGLQVQEQETTEGDTFERGLAIVARQDGRITDQPIEHTPKAFEKPTRIEDKTMRAIDAERIRSTFATVGDGETGHTLINRSVSRRKMGSSAT</sequence>
<dbReference type="AlphaFoldDB" id="A0A1Q5UFS6"/>
<proteinExistence type="predicted"/>